<dbReference type="PROSITE" id="PS50048">
    <property type="entry name" value="ZN2_CY6_FUNGAL_2"/>
    <property type="match status" value="1"/>
</dbReference>
<dbReference type="InterPro" id="IPR053178">
    <property type="entry name" value="Osmoadaptation_assoc"/>
</dbReference>
<dbReference type="InterPro" id="IPR036864">
    <property type="entry name" value="Zn2-C6_fun-type_DNA-bd_sf"/>
</dbReference>
<name>A0A2J6R5Y7_HYAVF</name>
<dbReference type="GO" id="GO:0000981">
    <property type="term" value="F:DNA-binding transcription factor activity, RNA polymerase II-specific"/>
    <property type="evidence" value="ECO:0007669"/>
    <property type="project" value="InterPro"/>
</dbReference>
<dbReference type="Proteomes" id="UP000235786">
    <property type="component" value="Unassembled WGS sequence"/>
</dbReference>
<organism evidence="3 4">
    <name type="scientific">Hyaloscypha variabilis (strain UAMH 11265 / GT02V1 / F)</name>
    <name type="common">Meliniomyces variabilis</name>
    <dbReference type="NCBI Taxonomy" id="1149755"/>
    <lineage>
        <taxon>Eukaryota</taxon>
        <taxon>Fungi</taxon>
        <taxon>Dikarya</taxon>
        <taxon>Ascomycota</taxon>
        <taxon>Pezizomycotina</taxon>
        <taxon>Leotiomycetes</taxon>
        <taxon>Helotiales</taxon>
        <taxon>Hyaloscyphaceae</taxon>
        <taxon>Hyaloscypha</taxon>
        <taxon>Hyaloscypha variabilis</taxon>
    </lineage>
</organism>
<dbReference type="EMBL" id="KZ613955">
    <property type="protein sequence ID" value="PMD33889.1"/>
    <property type="molecule type" value="Genomic_DNA"/>
</dbReference>
<proteinExistence type="predicted"/>
<dbReference type="PANTHER" id="PTHR38111:SF6">
    <property type="entry name" value="FINGER DOMAIN PROTEIN, PUTATIVE (AFU_ORTHOLOGUE AFUA_8G01940)-RELATED"/>
    <property type="match status" value="1"/>
</dbReference>
<dbReference type="AlphaFoldDB" id="A0A2J6R5Y7"/>
<sequence length="506" mass="57393">MVGVVTKNRCDNCRKRKKKCDEKQPACSQCLVSGWTCPGYKTLWKFIDETHQLAKHYANRKYVYDIIDLELEAAHRRDLCPETELDALWDPSYRMRNDLAIMCTNLYVPRHLNPNPLGTALVFCMGSKVEGLLIPLHLVGSFFDFIPSRMGFNNALDDVVSCLCSIYSRKLSTPYGYQRDVYQSYTTALGSLRGCLEDPDLRMTSETLCASILLQMCELIVNVDRGEWSQLARGTHILMESRGPARYKHPFDLALLESQLGFIFSLSVKSHQPCFISSPEWQVLFPPDPVFPYHNSQPRSLTLRTQRWNVLAALPELFIEFSDLTETNHSIQPSSCTPSCQLSPSSPLVFSSNAERLDHLILRTQSLFQAIKTWVETETEILCPDAYPDVVAAVLDCNASMSLLTLSKMLTALERISSRYSPASEDSSPNWMLYQRPWIEDPAMIDYWRQRAIVAYEHVRKGSTIACKVLEFGMEQLRLLGDKSGEGETDCEFLNPALGGLTPEHV</sequence>
<feature type="domain" description="Zn(2)-C6 fungal-type" evidence="2">
    <location>
        <begin position="9"/>
        <end position="37"/>
    </location>
</feature>
<dbReference type="PANTHER" id="PTHR38111">
    <property type="entry name" value="ZN(2)-C6 FUNGAL-TYPE DOMAIN-CONTAINING PROTEIN-RELATED"/>
    <property type="match status" value="1"/>
</dbReference>
<gene>
    <name evidence="3" type="ORF">L207DRAFT_148017</name>
</gene>
<evidence type="ECO:0000256" key="1">
    <source>
        <dbReference type="ARBA" id="ARBA00023242"/>
    </source>
</evidence>
<accession>A0A2J6R5Y7</accession>
<protein>
    <recommendedName>
        <fullName evidence="2">Zn(2)-C6 fungal-type domain-containing protein</fullName>
    </recommendedName>
</protein>
<dbReference type="Gene3D" id="4.10.240.10">
    <property type="entry name" value="Zn(2)-C6 fungal-type DNA-binding domain"/>
    <property type="match status" value="1"/>
</dbReference>
<dbReference type="SUPFAM" id="SSF57701">
    <property type="entry name" value="Zn2/Cys6 DNA-binding domain"/>
    <property type="match status" value="1"/>
</dbReference>
<evidence type="ECO:0000259" key="2">
    <source>
        <dbReference type="PROSITE" id="PS50048"/>
    </source>
</evidence>
<dbReference type="CDD" id="cd00067">
    <property type="entry name" value="GAL4"/>
    <property type="match status" value="1"/>
</dbReference>
<evidence type="ECO:0000313" key="4">
    <source>
        <dbReference type="Proteomes" id="UP000235786"/>
    </source>
</evidence>
<evidence type="ECO:0000313" key="3">
    <source>
        <dbReference type="EMBL" id="PMD33889.1"/>
    </source>
</evidence>
<dbReference type="STRING" id="1149755.A0A2J6R5Y7"/>
<keyword evidence="4" id="KW-1185">Reference proteome</keyword>
<reference evidence="3 4" key="1">
    <citation type="submission" date="2016-04" db="EMBL/GenBank/DDBJ databases">
        <title>A degradative enzymes factory behind the ericoid mycorrhizal symbiosis.</title>
        <authorList>
            <consortium name="DOE Joint Genome Institute"/>
            <person name="Martino E."/>
            <person name="Morin E."/>
            <person name="Grelet G."/>
            <person name="Kuo A."/>
            <person name="Kohler A."/>
            <person name="Daghino S."/>
            <person name="Barry K."/>
            <person name="Choi C."/>
            <person name="Cichocki N."/>
            <person name="Clum A."/>
            <person name="Copeland A."/>
            <person name="Hainaut M."/>
            <person name="Haridas S."/>
            <person name="Labutti K."/>
            <person name="Lindquist E."/>
            <person name="Lipzen A."/>
            <person name="Khouja H.-R."/>
            <person name="Murat C."/>
            <person name="Ohm R."/>
            <person name="Olson A."/>
            <person name="Spatafora J."/>
            <person name="Veneault-Fourrey C."/>
            <person name="Henrissat B."/>
            <person name="Grigoriev I."/>
            <person name="Martin F."/>
            <person name="Perotto S."/>
        </authorList>
    </citation>
    <scope>NUCLEOTIDE SEQUENCE [LARGE SCALE GENOMIC DNA]</scope>
    <source>
        <strain evidence="3 4">F</strain>
    </source>
</reference>
<keyword evidence="1" id="KW-0539">Nucleus</keyword>
<dbReference type="OrthoDB" id="4314040at2759"/>
<dbReference type="Pfam" id="PF00172">
    <property type="entry name" value="Zn_clus"/>
    <property type="match status" value="1"/>
</dbReference>
<dbReference type="InterPro" id="IPR001138">
    <property type="entry name" value="Zn2Cys6_DnaBD"/>
</dbReference>
<dbReference type="GO" id="GO:0008270">
    <property type="term" value="F:zinc ion binding"/>
    <property type="evidence" value="ECO:0007669"/>
    <property type="project" value="InterPro"/>
</dbReference>
<dbReference type="SMART" id="SM00066">
    <property type="entry name" value="GAL4"/>
    <property type="match status" value="1"/>
</dbReference>